<reference evidence="1 2" key="1">
    <citation type="submission" date="2024-05" db="EMBL/GenBank/DDBJ databases">
        <title>Genome sequencing and assembly of Indian major carp, Cirrhinus mrigala (Hamilton, 1822).</title>
        <authorList>
            <person name="Mohindra V."/>
            <person name="Chowdhury L.M."/>
            <person name="Lal K."/>
            <person name="Jena J.K."/>
        </authorList>
    </citation>
    <scope>NUCLEOTIDE SEQUENCE [LARGE SCALE GENOMIC DNA]</scope>
    <source>
        <strain evidence="1">CM1030</strain>
        <tissue evidence="1">Blood</tissue>
    </source>
</reference>
<organism evidence="1 2">
    <name type="scientific">Cirrhinus mrigala</name>
    <name type="common">Mrigala</name>
    <dbReference type="NCBI Taxonomy" id="683832"/>
    <lineage>
        <taxon>Eukaryota</taxon>
        <taxon>Metazoa</taxon>
        <taxon>Chordata</taxon>
        <taxon>Craniata</taxon>
        <taxon>Vertebrata</taxon>
        <taxon>Euteleostomi</taxon>
        <taxon>Actinopterygii</taxon>
        <taxon>Neopterygii</taxon>
        <taxon>Teleostei</taxon>
        <taxon>Ostariophysi</taxon>
        <taxon>Cypriniformes</taxon>
        <taxon>Cyprinidae</taxon>
        <taxon>Labeoninae</taxon>
        <taxon>Labeonini</taxon>
        <taxon>Cirrhinus</taxon>
    </lineage>
</organism>
<keyword evidence="2" id="KW-1185">Reference proteome</keyword>
<dbReference type="AlphaFoldDB" id="A0ABD0NV49"/>
<sequence>MEVFNDNTCSLCCSSVVCCVGFYLWQEELCLAGLTFALLLPGFRWYRADGDKRT</sequence>
<protein>
    <submittedName>
        <fullName evidence="1">Uncharacterized protein</fullName>
    </submittedName>
</protein>
<name>A0ABD0NV49_CIRMR</name>
<proteinExistence type="predicted"/>
<comment type="caution">
    <text evidence="1">The sequence shown here is derived from an EMBL/GenBank/DDBJ whole genome shotgun (WGS) entry which is preliminary data.</text>
</comment>
<dbReference type="Proteomes" id="UP001529510">
    <property type="component" value="Unassembled WGS sequence"/>
</dbReference>
<dbReference type="EMBL" id="JAMKFB020000020">
    <property type="protein sequence ID" value="KAL0165161.1"/>
    <property type="molecule type" value="Genomic_DNA"/>
</dbReference>
<gene>
    <name evidence="1" type="ORF">M9458_040914</name>
</gene>
<evidence type="ECO:0000313" key="1">
    <source>
        <dbReference type="EMBL" id="KAL0165161.1"/>
    </source>
</evidence>
<feature type="non-terminal residue" evidence="1">
    <location>
        <position position="54"/>
    </location>
</feature>
<evidence type="ECO:0000313" key="2">
    <source>
        <dbReference type="Proteomes" id="UP001529510"/>
    </source>
</evidence>
<accession>A0ABD0NV49</accession>